<feature type="compositionally biased region" description="Polar residues" evidence="1">
    <location>
        <begin position="1"/>
        <end position="27"/>
    </location>
</feature>
<protein>
    <submittedName>
        <fullName evidence="2">GL15272</fullName>
    </submittedName>
</protein>
<evidence type="ECO:0000313" key="2">
    <source>
        <dbReference type="EMBL" id="EDW30226.1"/>
    </source>
</evidence>
<dbReference type="PhylomeDB" id="B4HDK9"/>
<accession>B4HDK9</accession>
<proteinExistence type="predicted"/>
<dbReference type="HOGENOM" id="CLU_984381_0_0_1"/>
<organism evidence="3">
    <name type="scientific">Drosophila persimilis</name>
    <name type="common">Fruit fly</name>
    <dbReference type="NCBI Taxonomy" id="7234"/>
    <lineage>
        <taxon>Eukaryota</taxon>
        <taxon>Metazoa</taxon>
        <taxon>Ecdysozoa</taxon>
        <taxon>Arthropoda</taxon>
        <taxon>Hexapoda</taxon>
        <taxon>Insecta</taxon>
        <taxon>Pterygota</taxon>
        <taxon>Neoptera</taxon>
        <taxon>Endopterygota</taxon>
        <taxon>Diptera</taxon>
        <taxon>Brachycera</taxon>
        <taxon>Muscomorpha</taxon>
        <taxon>Ephydroidea</taxon>
        <taxon>Drosophilidae</taxon>
        <taxon>Drosophila</taxon>
        <taxon>Sophophora</taxon>
    </lineage>
</organism>
<dbReference type="AlphaFoldDB" id="B4HDK9"/>
<feature type="compositionally biased region" description="Polar residues" evidence="1">
    <location>
        <begin position="35"/>
        <end position="46"/>
    </location>
</feature>
<evidence type="ECO:0000256" key="1">
    <source>
        <dbReference type="SAM" id="MobiDB-lite"/>
    </source>
</evidence>
<dbReference type="Proteomes" id="UP000008744">
    <property type="component" value="Unassembled WGS sequence"/>
</dbReference>
<sequence length="283" mass="32380">MDRENSQNPYEAQCNQAQCSRSQNSQSTRDEVSFGTPQQQHRQQQSIYDLVDNERDISSMMVGPGNSRKPCCARCNRALCNCCQQTKSAQYAEASYAFFHNDEIGFRKALASRTRAVFFRAMVKENCCNDVIEQTLNGSENFNEYAFQIAFAGLIPEKLGCVDPITMLEAIKLRIDYEWKAIHRSKDRSKDRCKDINDGSSSQETTQQQVIPNEDIKDHFMPKNQYEVNQGICAYLKAENEYRGLHSDSIEADFNVNVNAFESNFFNNNIRMNVYSATTDPKP</sequence>
<keyword evidence="3" id="KW-1185">Reference proteome</keyword>
<dbReference type="EMBL" id="CH480569">
    <property type="protein sequence ID" value="EDW30226.1"/>
    <property type="molecule type" value="Genomic_DNA"/>
</dbReference>
<feature type="region of interest" description="Disordered" evidence="1">
    <location>
        <begin position="1"/>
        <end position="46"/>
    </location>
</feature>
<dbReference type="OrthoDB" id="8062712at2759"/>
<name>B4HDK9_DROPE</name>
<gene>
    <name evidence="2" type="primary">Dper\GL15272</name>
    <name evidence="2" type="ORF">Dper_GL15272</name>
</gene>
<evidence type="ECO:0000313" key="3">
    <source>
        <dbReference type="Proteomes" id="UP000008744"/>
    </source>
</evidence>
<feature type="region of interest" description="Disordered" evidence="1">
    <location>
        <begin position="190"/>
        <end position="209"/>
    </location>
</feature>
<reference evidence="2 3" key="1">
    <citation type="journal article" date="2007" name="Nature">
        <title>Evolution of genes and genomes on the Drosophila phylogeny.</title>
        <authorList>
            <consortium name="Drosophila 12 Genomes Consortium"/>
            <person name="Clark A.G."/>
            <person name="Eisen M.B."/>
            <person name="Smith D.R."/>
            <person name="Bergman C.M."/>
            <person name="Oliver B."/>
            <person name="Markow T.A."/>
            <person name="Kaufman T.C."/>
            <person name="Kellis M."/>
            <person name="Gelbart W."/>
            <person name="Iyer V.N."/>
            <person name="Pollard D.A."/>
            <person name="Sackton T.B."/>
            <person name="Larracuente A.M."/>
            <person name="Singh N.D."/>
            <person name="Abad J.P."/>
            <person name="Abt D.N."/>
            <person name="Adryan B."/>
            <person name="Aguade M."/>
            <person name="Akashi H."/>
            <person name="Anderson W.W."/>
            <person name="Aquadro C.F."/>
            <person name="Ardell D.H."/>
            <person name="Arguello R."/>
            <person name="Artieri C.G."/>
            <person name="Barbash D.A."/>
            <person name="Barker D."/>
            <person name="Barsanti P."/>
            <person name="Batterham P."/>
            <person name="Batzoglou S."/>
            <person name="Begun D."/>
            <person name="Bhutkar A."/>
            <person name="Blanco E."/>
            <person name="Bosak S.A."/>
            <person name="Bradley R.K."/>
            <person name="Brand A.D."/>
            <person name="Brent M.R."/>
            <person name="Brooks A.N."/>
            <person name="Brown R.H."/>
            <person name="Butlin R.K."/>
            <person name="Caggese C."/>
            <person name="Calvi B.R."/>
            <person name="Bernardo de Carvalho A."/>
            <person name="Caspi A."/>
            <person name="Castrezana S."/>
            <person name="Celniker S.E."/>
            <person name="Chang J.L."/>
            <person name="Chapple C."/>
            <person name="Chatterji S."/>
            <person name="Chinwalla A."/>
            <person name="Civetta A."/>
            <person name="Clifton S.W."/>
            <person name="Comeron J.M."/>
            <person name="Costello J.C."/>
            <person name="Coyne J.A."/>
            <person name="Daub J."/>
            <person name="David R.G."/>
            <person name="Delcher A.L."/>
            <person name="Delehaunty K."/>
            <person name="Do C.B."/>
            <person name="Ebling H."/>
            <person name="Edwards K."/>
            <person name="Eickbush T."/>
            <person name="Evans J.D."/>
            <person name="Filipski A."/>
            <person name="Findeiss S."/>
            <person name="Freyhult E."/>
            <person name="Fulton L."/>
            <person name="Fulton R."/>
            <person name="Garcia A.C."/>
            <person name="Gardiner A."/>
            <person name="Garfield D.A."/>
            <person name="Garvin B.E."/>
            <person name="Gibson G."/>
            <person name="Gilbert D."/>
            <person name="Gnerre S."/>
            <person name="Godfrey J."/>
            <person name="Good R."/>
            <person name="Gotea V."/>
            <person name="Gravely B."/>
            <person name="Greenberg A.J."/>
            <person name="Griffiths-Jones S."/>
            <person name="Gross S."/>
            <person name="Guigo R."/>
            <person name="Gustafson E.A."/>
            <person name="Haerty W."/>
            <person name="Hahn M.W."/>
            <person name="Halligan D.L."/>
            <person name="Halpern A.L."/>
            <person name="Halter G.M."/>
            <person name="Han M.V."/>
            <person name="Heger A."/>
            <person name="Hillier L."/>
            <person name="Hinrichs A.S."/>
            <person name="Holmes I."/>
            <person name="Hoskins R.A."/>
            <person name="Hubisz M.J."/>
            <person name="Hultmark D."/>
            <person name="Huntley M.A."/>
            <person name="Jaffe D.B."/>
            <person name="Jagadeeshan S."/>
            <person name="Jeck W.R."/>
            <person name="Johnson J."/>
            <person name="Jones C.D."/>
            <person name="Jordan W.C."/>
            <person name="Karpen G.H."/>
            <person name="Kataoka E."/>
            <person name="Keightley P.D."/>
            <person name="Kheradpour P."/>
            <person name="Kirkness E.F."/>
            <person name="Koerich L.B."/>
            <person name="Kristiansen K."/>
            <person name="Kudrna D."/>
            <person name="Kulathinal R.J."/>
            <person name="Kumar S."/>
            <person name="Kwok R."/>
            <person name="Lander E."/>
            <person name="Langley C.H."/>
            <person name="Lapoint R."/>
            <person name="Lazzaro B.P."/>
            <person name="Lee S.J."/>
            <person name="Levesque L."/>
            <person name="Li R."/>
            <person name="Lin C.F."/>
            <person name="Lin M.F."/>
            <person name="Lindblad-Toh K."/>
            <person name="Llopart A."/>
            <person name="Long M."/>
            <person name="Low L."/>
            <person name="Lozovsky E."/>
            <person name="Lu J."/>
            <person name="Luo M."/>
            <person name="Machado C.A."/>
            <person name="Makalowski W."/>
            <person name="Marzo M."/>
            <person name="Matsuda M."/>
            <person name="Matzkin L."/>
            <person name="McAllister B."/>
            <person name="McBride C.S."/>
            <person name="McKernan B."/>
            <person name="McKernan K."/>
            <person name="Mendez-Lago M."/>
            <person name="Minx P."/>
            <person name="Mollenhauer M.U."/>
            <person name="Montooth K."/>
            <person name="Mount S.M."/>
            <person name="Mu X."/>
            <person name="Myers E."/>
            <person name="Negre B."/>
            <person name="Newfeld S."/>
            <person name="Nielsen R."/>
            <person name="Noor M.A."/>
            <person name="O'Grady P."/>
            <person name="Pachter L."/>
            <person name="Papaceit M."/>
            <person name="Parisi M.J."/>
            <person name="Parisi M."/>
            <person name="Parts L."/>
            <person name="Pedersen J.S."/>
            <person name="Pesole G."/>
            <person name="Phillippy A.M."/>
            <person name="Ponting C.P."/>
            <person name="Pop M."/>
            <person name="Porcelli D."/>
            <person name="Powell J.R."/>
            <person name="Prohaska S."/>
            <person name="Pruitt K."/>
            <person name="Puig M."/>
            <person name="Quesneville H."/>
            <person name="Ram K.R."/>
            <person name="Rand D."/>
            <person name="Rasmussen M.D."/>
            <person name="Reed L.K."/>
            <person name="Reenan R."/>
            <person name="Reily A."/>
            <person name="Remington K.A."/>
            <person name="Rieger T.T."/>
            <person name="Ritchie M.G."/>
            <person name="Robin C."/>
            <person name="Rogers Y.H."/>
            <person name="Rohde C."/>
            <person name="Rozas J."/>
            <person name="Rubenfield M.J."/>
            <person name="Ruiz A."/>
            <person name="Russo S."/>
            <person name="Salzberg S.L."/>
            <person name="Sanchez-Gracia A."/>
            <person name="Saranga D.J."/>
            <person name="Sato H."/>
            <person name="Schaeffer S.W."/>
            <person name="Schatz M.C."/>
            <person name="Schlenke T."/>
            <person name="Schwartz R."/>
            <person name="Segarra C."/>
            <person name="Singh R.S."/>
            <person name="Sirot L."/>
            <person name="Sirota M."/>
            <person name="Sisneros N.B."/>
            <person name="Smith C.D."/>
            <person name="Smith T.F."/>
            <person name="Spieth J."/>
            <person name="Stage D.E."/>
            <person name="Stark A."/>
            <person name="Stephan W."/>
            <person name="Strausberg R.L."/>
            <person name="Strempel S."/>
            <person name="Sturgill D."/>
            <person name="Sutton G."/>
            <person name="Sutton G.G."/>
            <person name="Tao W."/>
            <person name="Teichmann S."/>
            <person name="Tobari Y.N."/>
            <person name="Tomimura Y."/>
            <person name="Tsolas J.M."/>
            <person name="Valente V.L."/>
            <person name="Venter E."/>
            <person name="Venter J.C."/>
            <person name="Vicario S."/>
            <person name="Vieira F.G."/>
            <person name="Vilella A.J."/>
            <person name="Villasante A."/>
            <person name="Walenz B."/>
            <person name="Wang J."/>
            <person name="Wasserman M."/>
            <person name="Watts T."/>
            <person name="Wilson D."/>
            <person name="Wilson R.K."/>
            <person name="Wing R.A."/>
            <person name="Wolfner M.F."/>
            <person name="Wong A."/>
            <person name="Wong G.K."/>
            <person name="Wu C.I."/>
            <person name="Wu G."/>
            <person name="Yamamoto D."/>
            <person name="Yang H.P."/>
            <person name="Yang S.P."/>
            <person name="Yorke J.A."/>
            <person name="Yoshida K."/>
            <person name="Zdobnov E."/>
            <person name="Zhang P."/>
            <person name="Zhang Y."/>
            <person name="Zimin A.V."/>
            <person name="Baldwin J."/>
            <person name="Abdouelleil A."/>
            <person name="Abdulkadir J."/>
            <person name="Abebe A."/>
            <person name="Abera B."/>
            <person name="Abreu J."/>
            <person name="Acer S.C."/>
            <person name="Aftuck L."/>
            <person name="Alexander A."/>
            <person name="An P."/>
            <person name="Anderson E."/>
            <person name="Anderson S."/>
            <person name="Arachi H."/>
            <person name="Azer M."/>
            <person name="Bachantsang P."/>
            <person name="Barry A."/>
            <person name="Bayul T."/>
            <person name="Berlin A."/>
            <person name="Bessette D."/>
            <person name="Bloom T."/>
            <person name="Blye J."/>
            <person name="Boguslavskiy L."/>
            <person name="Bonnet C."/>
            <person name="Boukhgalter B."/>
            <person name="Bourzgui I."/>
            <person name="Brown A."/>
            <person name="Cahill P."/>
            <person name="Channer S."/>
            <person name="Cheshatsang Y."/>
            <person name="Chuda L."/>
            <person name="Citroen M."/>
            <person name="Collymore A."/>
            <person name="Cooke P."/>
            <person name="Costello M."/>
            <person name="D'Aco K."/>
            <person name="Daza R."/>
            <person name="De Haan G."/>
            <person name="DeGray S."/>
            <person name="DeMaso C."/>
            <person name="Dhargay N."/>
            <person name="Dooley K."/>
            <person name="Dooley E."/>
            <person name="Doricent M."/>
            <person name="Dorje P."/>
            <person name="Dorjee K."/>
            <person name="Dupes A."/>
            <person name="Elong R."/>
            <person name="Falk J."/>
            <person name="Farina A."/>
            <person name="Faro S."/>
            <person name="Ferguson D."/>
            <person name="Fisher S."/>
            <person name="Foley C.D."/>
            <person name="Franke A."/>
            <person name="Friedrich D."/>
            <person name="Gadbois L."/>
            <person name="Gearin G."/>
            <person name="Gearin C.R."/>
            <person name="Giannoukos G."/>
            <person name="Goode T."/>
            <person name="Graham J."/>
            <person name="Grandbois E."/>
            <person name="Grewal S."/>
            <person name="Gyaltsen K."/>
            <person name="Hafez N."/>
            <person name="Hagos B."/>
            <person name="Hall J."/>
            <person name="Henson C."/>
            <person name="Hollinger A."/>
            <person name="Honan T."/>
            <person name="Huard M.D."/>
            <person name="Hughes L."/>
            <person name="Hurhula B."/>
            <person name="Husby M.E."/>
            <person name="Kamat A."/>
            <person name="Kanga B."/>
            <person name="Kashin S."/>
            <person name="Khazanovich D."/>
            <person name="Kisner P."/>
            <person name="Lance K."/>
            <person name="Lara M."/>
            <person name="Lee W."/>
            <person name="Lennon N."/>
            <person name="Letendre F."/>
            <person name="LeVine R."/>
            <person name="Lipovsky A."/>
            <person name="Liu X."/>
            <person name="Liu J."/>
            <person name="Liu S."/>
            <person name="Lokyitsang T."/>
            <person name="Lokyitsang Y."/>
            <person name="Lubonja R."/>
            <person name="Lui A."/>
            <person name="MacDonald P."/>
            <person name="Magnisalis V."/>
            <person name="Maru K."/>
            <person name="Matthews C."/>
            <person name="McCusker W."/>
            <person name="McDonough S."/>
            <person name="Mehta T."/>
            <person name="Meldrim J."/>
            <person name="Meneus L."/>
            <person name="Mihai O."/>
            <person name="Mihalev A."/>
            <person name="Mihova T."/>
            <person name="Mittelman R."/>
            <person name="Mlenga V."/>
            <person name="Montmayeur A."/>
            <person name="Mulrain L."/>
            <person name="Navidi A."/>
            <person name="Naylor J."/>
            <person name="Negash T."/>
            <person name="Nguyen T."/>
            <person name="Nguyen N."/>
            <person name="Nicol R."/>
            <person name="Norbu C."/>
            <person name="Norbu N."/>
            <person name="Novod N."/>
            <person name="O'Neill B."/>
            <person name="Osman S."/>
            <person name="Markiewicz E."/>
            <person name="Oyono O.L."/>
            <person name="Patti C."/>
            <person name="Phunkhang P."/>
            <person name="Pierre F."/>
            <person name="Priest M."/>
            <person name="Raghuraman S."/>
            <person name="Rege F."/>
            <person name="Reyes R."/>
            <person name="Rise C."/>
            <person name="Rogov P."/>
            <person name="Ross K."/>
            <person name="Ryan E."/>
            <person name="Settipalli S."/>
            <person name="Shea T."/>
            <person name="Sherpa N."/>
            <person name="Shi L."/>
            <person name="Shih D."/>
            <person name="Sparrow T."/>
            <person name="Spaulding J."/>
            <person name="Stalker J."/>
            <person name="Stange-Thomann N."/>
            <person name="Stavropoulos S."/>
            <person name="Stone C."/>
            <person name="Strader C."/>
            <person name="Tesfaye S."/>
            <person name="Thomson T."/>
            <person name="Thoulutsang Y."/>
            <person name="Thoulutsang D."/>
            <person name="Topham K."/>
            <person name="Topping I."/>
            <person name="Tsamla T."/>
            <person name="Vassiliev H."/>
            <person name="Vo A."/>
            <person name="Wangchuk T."/>
            <person name="Wangdi T."/>
            <person name="Weiand M."/>
            <person name="Wilkinson J."/>
            <person name="Wilson A."/>
            <person name="Yadav S."/>
            <person name="Young G."/>
            <person name="Yu Q."/>
            <person name="Zembek L."/>
            <person name="Zhong D."/>
            <person name="Zimmer A."/>
            <person name="Zwirko Z."/>
            <person name="Jaffe D.B."/>
            <person name="Alvarez P."/>
            <person name="Brockman W."/>
            <person name="Butler J."/>
            <person name="Chin C."/>
            <person name="Gnerre S."/>
            <person name="Grabherr M."/>
            <person name="Kleber M."/>
            <person name="Mauceli E."/>
            <person name="MacCallum I."/>
        </authorList>
    </citation>
    <scope>NUCLEOTIDE SEQUENCE [LARGE SCALE GENOMIC DNA]</scope>
    <source>
        <strain evidence="3">MSH-3 / Tucson 14011-0111.49</strain>
    </source>
</reference>
<feature type="compositionally biased region" description="Polar residues" evidence="1">
    <location>
        <begin position="198"/>
        <end position="209"/>
    </location>
</feature>